<evidence type="ECO:0000256" key="5">
    <source>
        <dbReference type="ARBA" id="ARBA00023157"/>
    </source>
</evidence>
<dbReference type="RefSeq" id="WP_302712224.1">
    <property type="nucleotide sequence ID" value="NZ_JAULRT010000052.1"/>
</dbReference>
<evidence type="ECO:0000313" key="10">
    <source>
        <dbReference type="EMBL" id="MDO3382064.1"/>
    </source>
</evidence>
<evidence type="ECO:0000256" key="2">
    <source>
        <dbReference type="ARBA" id="ARBA00022630"/>
    </source>
</evidence>
<dbReference type="PANTHER" id="PTHR48105">
    <property type="entry name" value="THIOREDOXIN REDUCTASE 1-RELATED-RELATED"/>
    <property type="match status" value="1"/>
</dbReference>
<gene>
    <name evidence="10" type="primary">trxB</name>
    <name evidence="10" type="ORF">QWI16_07745</name>
</gene>
<dbReference type="InterPro" id="IPR008255">
    <property type="entry name" value="Pyr_nucl-diS_OxRdtase_2_AS"/>
</dbReference>
<dbReference type="PRINTS" id="PR00469">
    <property type="entry name" value="PNDRDTASEII"/>
</dbReference>
<keyword evidence="6 7" id="KW-0676">Redox-active center</keyword>
<dbReference type="InterPro" id="IPR023753">
    <property type="entry name" value="FAD/NAD-binding_dom"/>
</dbReference>
<comment type="catalytic activity">
    <reaction evidence="7">
        <text>[thioredoxin]-dithiol + NADP(+) = [thioredoxin]-disulfide + NADPH + H(+)</text>
        <dbReference type="Rhea" id="RHEA:20345"/>
        <dbReference type="Rhea" id="RHEA-COMP:10698"/>
        <dbReference type="Rhea" id="RHEA-COMP:10700"/>
        <dbReference type="ChEBI" id="CHEBI:15378"/>
        <dbReference type="ChEBI" id="CHEBI:29950"/>
        <dbReference type="ChEBI" id="CHEBI:50058"/>
        <dbReference type="ChEBI" id="CHEBI:57783"/>
        <dbReference type="ChEBI" id="CHEBI:58349"/>
        <dbReference type="EC" id="1.8.1.9"/>
    </reaction>
</comment>
<keyword evidence="11" id="KW-1185">Reference proteome</keyword>
<keyword evidence="3 7" id="KW-0274">FAD</keyword>
<reference evidence="10" key="1">
    <citation type="submission" date="2023-07" db="EMBL/GenBank/DDBJ databases">
        <title>Gilvimarinus algae sp. nov., isolated from the surface of Kelp.</title>
        <authorList>
            <person name="Sun Y.Y."/>
            <person name="Gong Y."/>
            <person name="Du Z.J."/>
        </authorList>
    </citation>
    <scope>NUCLEOTIDE SEQUENCE</scope>
    <source>
        <strain evidence="10">SDUM040014</strain>
    </source>
</reference>
<dbReference type="InterPro" id="IPR005982">
    <property type="entry name" value="Thioredox_Rdtase"/>
</dbReference>
<evidence type="ECO:0000313" key="11">
    <source>
        <dbReference type="Proteomes" id="UP001168380"/>
    </source>
</evidence>
<comment type="cofactor">
    <cofactor evidence="8">
        <name>FAD</name>
        <dbReference type="ChEBI" id="CHEBI:57692"/>
    </cofactor>
    <text evidence="8">Binds 1 FAD per subunit.</text>
</comment>
<feature type="domain" description="FAD/NAD(P)-binding" evidence="9">
    <location>
        <begin position="8"/>
        <end position="294"/>
    </location>
</feature>
<evidence type="ECO:0000256" key="7">
    <source>
        <dbReference type="RuleBase" id="RU003880"/>
    </source>
</evidence>
<evidence type="ECO:0000256" key="3">
    <source>
        <dbReference type="ARBA" id="ARBA00022827"/>
    </source>
</evidence>
<comment type="caution">
    <text evidence="10">The sequence shown here is derived from an EMBL/GenBank/DDBJ whole genome shotgun (WGS) entry which is preliminary data.</text>
</comment>
<dbReference type="NCBIfam" id="TIGR01292">
    <property type="entry name" value="TRX_reduct"/>
    <property type="match status" value="1"/>
</dbReference>
<evidence type="ECO:0000256" key="4">
    <source>
        <dbReference type="ARBA" id="ARBA00023002"/>
    </source>
</evidence>
<protein>
    <recommendedName>
        <fullName evidence="7">Thioredoxin reductase</fullName>
        <ecNumber evidence="7">1.8.1.9</ecNumber>
    </recommendedName>
</protein>
<dbReference type="EC" id="1.8.1.9" evidence="7"/>
<sequence length="311" mass="33379">MSEAKHHRLIILGSGPAGYTAAIYAARANLKPVVITGMQQGGQLTTTTEVENWPGGVPDLQGPDLMVQMQQHAERFDTQVVFDHINEADLSKRPFTLKGTETYTCDALIIATGASAQYLGLASEEAFMGRGVSACATCDGFFYRDQKVAVVGGGNTAVEEALYLSNIASEVTLIHRRDSLRSEKILQDKLFAKENIKILWNHTLDEVLGDNSGVTGLRLNDLEAGTQTEIDVAGVFIAIGHKPNTDIFAGQLDMQDGYIKIKSGLEGKATATSVEGVYAAGDVSDHVYRQAITSAGFGCMAALDAEKFLDD</sequence>
<organism evidence="10 11">
    <name type="scientific">Gilvimarinus algae</name>
    <dbReference type="NCBI Taxonomy" id="3058037"/>
    <lineage>
        <taxon>Bacteria</taxon>
        <taxon>Pseudomonadati</taxon>
        <taxon>Pseudomonadota</taxon>
        <taxon>Gammaproteobacteria</taxon>
        <taxon>Cellvibrionales</taxon>
        <taxon>Cellvibrionaceae</taxon>
        <taxon>Gilvimarinus</taxon>
    </lineage>
</organism>
<evidence type="ECO:0000259" key="9">
    <source>
        <dbReference type="Pfam" id="PF07992"/>
    </source>
</evidence>
<dbReference type="PRINTS" id="PR00368">
    <property type="entry name" value="FADPNR"/>
</dbReference>
<dbReference type="SUPFAM" id="SSF51905">
    <property type="entry name" value="FAD/NAD(P)-binding domain"/>
    <property type="match status" value="1"/>
</dbReference>
<comment type="similarity">
    <text evidence="1 7">Belongs to the class-II pyridine nucleotide-disulfide oxidoreductase family.</text>
</comment>
<keyword evidence="2 7" id="KW-0285">Flavoprotein</keyword>
<proteinExistence type="inferred from homology"/>
<evidence type="ECO:0000256" key="1">
    <source>
        <dbReference type="ARBA" id="ARBA00009333"/>
    </source>
</evidence>
<name>A0ABT8TD72_9GAMM</name>
<dbReference type="Pfam" id="PF07992">
    <property type="entry name" value="Pyr_redox_2"/>
    <property type="match status" value="1"/>
</dbReference>
<dbReference type="Proteomes" id="UP001168380">
    <property type="component" value="Unassembled WGS sequence"/>
</dbReference>
<dbReference type="InterPro" id="IPR050097">
    <property type="entry name" value="Ferredoxin-NADP_redctase_2"/>
</dbReference>
<dbReference type="Gene3D" id="3.50.50.60">
    <property type="entry name" value="FAD/NAD(P)-binding domain"/>
    <property type="match status" value="2"/>
</dbReference>
<dbReference type="PROSITE" id="PS00573">
    <property type="entry name" value="PYRIDINE_REDOX_2"/>
    <property type="match status" value="1"/>
</dbReference>
<evidence type="ECO:0000256" key="8">
    <source>
        <dbReference type="RuleBase" id="RU003881"/>
    </source>
</evidence>
<dbReference type="InterPro" id="IPR036188">
    <property type="entry name" value="FAD/NAD-bd_sf"/>
</dbReference>
<dbReference type="GO" id="GO:0004791">
    <property type="term" value="F:thioredoxin-disulfide reductase (NADPH) activity"/>
    <property type="evidence" value="ECO:0007669"/>
    <property type="project" value="UniProtKB-EC"/>
</dbReference>
<evidence type="ECO:0000256" key="6">
    <source>
        <dbReference type="ARBA" id="ARBA00023284"/>
    </source>
</evidence>
<dbReference type="EMBL" id="JAULRT010000052">
    <property type="protein sequence ID" value="MDO3382064.1"/>
    <property type="molecule type" value="Genomic_DNA"/>
</dbReference>
<keyword evidence="8" id="KW-0521">NADP</keyword>
<keyword evidence="4 7" id="KW-0560">Oxidoreductase</keyword>
<keyword evidence="5" id="KW-1015">Disulfide bond</keyword>
<comment type="subunit">
    <text evidence="7">Homodimer.</text>
</comment>
<accession>A0ABT8TD72</accession>